<dbReference type="Proteomes" id="UP000549971">
    <property type="component" value="Unassembled WGS sequence"/>
</dbReference>
<dbReference type="Pfam" id="PF04655">
    <property type="entry name" value="APH_6_hur"/>
    <property type="match status" value="1"/>
</dbReference>
<organism evidence="1 2">
    <name type="scientific">Kribbella italica</name>
    <dbReference type="NCBI Taxonomy" id="1540520"/>
    <lineage>
        <taxon>Bacteria</taxon>
        <taxon>Bacillati</taxon>
        <taxon>Actinomycetota</taxon>
        <taxon>Actinomycetes</taxon>
        <taxon>Propionibacteriales</taxon>
        <taxon>Kribbellaceae</taxon>
        <taxon>Kribbella</taxon>
    </lineage>
</organism>
<accession>A0A7W9MXG8</accession>
<evidence type="ECO:0000313" key="1">
    <source>
        <dbReference type="EMBL" id="MBB5839342.1"/>
    </source>
</evidence>
<name>A0A7W9MXG8_9ACTN</name>
<keyword evidence="2" id="KW-1185">Reference proteome</keyword>
<dbReference type="SUPFAM" id="SSF56112">
    <property type="entry name" value="Protein kinase-like (PK-like)"/>
    <property type="match status" value="1"/>
</dbReference>
<dbReference type="EMBL" id="JACHMY010000001">
    <property type="protein sequence ID" value="MBB5839342.1"/>
    <property type="molecule type" value="Genomic_DNA"/>
</dbReference>
<sequence>MADFTIPQTLHESHTDETGLRWLKALPETAAGYLDRWQLTLDGTPMHGAASLVLPVRRTTGDPAILKLQPLNDENAGEALALRTWNADDVVHVLEYDDETATLLLERLNPRTLNDVPDDVEATRILTELLAGLCTTEGPADLRTLEAVATEMVADAPALIPQLADAEEQHLARRCAARVTELLTEPGDRLLHWDLHYDNVMAADRAPWLVIDPKPLAGDPCFELFPALNNRWDELVATGDLNRAIRYRFDLMVDRLAFDRDRAIGWTLGRILQNVLWDLADDESAINPVQVAIAVALTDPRG</sequence>
<dbReference type="GO" id="GO:0019748">
    <property type="term" value="P:secondary metabolic process"/>
    <property type="evidence" value="ECO:0007669"/>
    <property type="project" value="InterPro"/>
</dbReference>
<dbReference type="InterPro" id="IPR006748">
    <property type="entry name" value="NH2Glyco/OHUrea_AB-resist_kin"/>
</dbReference>
<gene>
    <name evidence="1" type="ORF">HDA39_006076</name>
</gene>
<dbReference type="GO" id="GO:0050300">
    <property type="term" value="F:aminoglycoside 6-kinase activity"/>
    <property type="evidence" value="ECO:0007669"/>
    <property type="project" value="UniProtKB-EC"/>
</dbReference>
<keyword evidence="1" id="KW-0808">Transferase</keyword>
<proteinExistence type="predicted"/>
<dbReference type="InterPro" id="IPR011009">
    <property type="entry name" value="Kinase-like_dom_sf"/>
</dbReference>
<dbReference type="AlphaFoldDB" id="A0A7W9MXG8"/>
<dbReference type="EC" id="2.7.1.72" evidence="1"/>
<evidence type="ECO:0000313" key="2">
    <source>
        <dbReference type="Proteomes" id="UP000549971"/>
    </source>
</evidence>
<dbReference type="RefSeq" id="WP_184800937.1">
    <property type="nucleotide sequence ID" value="NZ_JACHMY010000001.1"/>
</dbReference>
<comment type="caution">
    <text evidence="1">The sequence shown here is derived from an EMBL/GenBank/DDBJ whole genome shotgun (WGS) entry which is preliminary data.</text>
</comment>
<dbReference type="Gene3D" id="1.10.510.10">
    <property type="entry name" value="Transferase(Phosphotransferase) domain 1"/>
    <property type="match status" value="1"/>
</dbReference>
<protein>
    <submittedName>
        <fullName evidence="1">Streptomycin 6-kinase</fullName>
        <ecNumber evidence="1">2.7.1.72</ecNumber>
    </submittedName>
</protein>
<reference evidence="1 2" key="1">
    <citation type="submission" date="2020-08" db="EMBL/GenBank/DDBJ databases">
        <title>Sequencing the genomes of 1000 actinobacteria strains.</title>
        <authorList>
            <person name="Klenk H.-P."/>
        </authorList>
    </citation>
    <scope>NUCLEOTIDE SEQUENCE [LARGE SCALE GENOMIC DNA]</scope>
    <source>
        <strain evidence="1 2">DSM 28967</strain>
    </source>
</reference>
<keyword evidence="1" id="KW-0418">Kinase</keyword>